<protein>
    <submittedName>
        <fullName evidence="1">Uncharacterized protein</fullName>
    </submittedName>
</protein>
<dbReference type="AlphaFoldDB" id="A0A7J6VXN4"/>
<gene>
    <name evidence="1" type="ORF">FRX31_021327</name>
</gene>
<dbReference type="OrthoDB" id="692435at2759"/>
<keyword evidence="2" id="KW-1185">Reference proteome</keyword>
<accession>A0A7J6VXN4</accession>
<evidence type="ECO:0000313" key="2">
    <source>
        <dbReference type="Proteomes" id="UP000554482"/>
    </source>
</evidence>
<name>A0A7J6VXN4_THATH</name>
<proteinExistence type="predicted"/>
<comment type="caution">
    <text evidence="1">The sequence shown here is derived from an EMBL/GenBank/DDBJ whole genome shotgun (WGS) entry which is preliminary data.</text>
</comment>
<sequence length="171" mass="19218">MSIFPCVSWVPFLWGQIRRLFVQNGTVDILHEIIADILCRLPAECVFLCVHGNKPLAALTTTPSFIDMHLSRANPVIAFQYYSLCPDDDNKLKNSAREVNVYFTDEVNMKMITKSINIDFGNAGHKKACLPFLYGSYNGFLLIINLRSGSELSIWNPSTQEQVTVFASHTG</sequence>
<organism evidence="1 2">
    <name type="scientific">Thalictrum thalictroides</name>
    <name type="common">Rue-anemone</name>
    <name type="synonym">Anemone thalictroides</name>
    <dbReference type="NCBI Taxonomy" id="46969"/>
    <lineage>
        <taxon>Eukaryota</taxon>
        <taxon>Viridiplantae</taxon>
        <taxon>Streptophyta</taxon>
        <taxon>Embryophyta</taxon>
        <taxon>Tracheophyta</taxon>
        <taxon>Spermatophyta</taxon>
        <taxon>Magnoliopsida</taxon>
        <taxon>Ranunculales</taxon>
        <taxon>Ranunculaceae</taxon>
        <taxon>Thalictroideae</taxon>
        <taxon>Thalictrum</taxon>
    </lineage>
</organism>
<reference evidence="1 2" key="1">
    <citation type="submission" date="2020-06" db="EMBL/GenBank/DDBJ databases">
        <title>Transcriptomic and genomic resources for Thalictrum thalictroides and T. hernandezii: Facilitating candidate gene discovery in an emerging model plant lineage.</title>
        <authorList>
            <person name="Arias T."/>
            <person name="Riano-Pachon D.M."/>
            <person name="Di Stilio V.S."/>
        </authorList>
    </citation>
    <scope>NUCLEOTIDE SEQUENCE [LARGE SCALE GENOMIC DNA]</scope>
    <source>
        <strain evidence="2">cv. WT478/WT964</strain>
        <tissue evidence="1">Leaves</tissue>
    </source>
</reference>
<evidence type="ECO:0000313" key="1">
    <source>
        <dbReference type="EMBL" id="KAF5189082.1"/>
    </source>
</evidence>
<dbReference type="EMBL" id="JABWDY010025989">
    <property type="protein sequence ID" value="KAF5189082.1"/>
    <property type="molecule type" value="Genomic_DNA"/>
</dbReference>
<dbReference type="Proteomes" id="UP000554482">
    <property type="component" value="Unassembled WGS sequence"/>
</dbReference>